<protein>
    <submittedName>
        <fullName evidence="13">Related to Tat-binding homolog 7</fullName>
    </submittedName>
</protein>
<dbReference type="GO" id="GO:0006334">
    <property type="term" value="P:nucleosome assembly"/>
    <property type="evidence" value="ECO:0007669"/>
    <property type="project" value="TreeGrafter"/>
</dbReference>
<dbReference type="FunFam" id="1.10.8.60:FF:000016">
    <property type="entry name" value="ATPase family AAA domain-containing protein 2B"/>
    <property type="match status" value="1"/>
</dbReference>
<dbReference type="InterPro" id="IPR001487">
    <property type="entry name" value="Bromodomain"/>
</dbReference>
<evidence type="ECO:0000256" key="3">
    <source>
        <dbReference type="ARBA" id="ARBA00006914"/>
    </source>
</evidence>
<evidence type="ECO:0000256" key="10">
    <source>
        <dbReference type="PROSITE-ProRule" id="PRU00035"/>
    </source>
</evidence>
<dbReference type="InterPro" id="IPR003959">
    <property type="entry name" value="ATPase_AAA_core"/>
</dbReference>
<proteinExistence type="inferred from homology"/>
<dbReference type="CDD" id="cd05491">
    <property type="entry name" value="Bromo_TBP7_like"/>
    <property type="match status" value="1"/>
</dbReference>
<dbReference type="EMBL" id="UFAJ01000886">
    <property type="protein sequence ID" value="SSD61777.1"/>
    <property type="molecule type" value="Genomic_DNA"/>
</dbReference>
<dbReference type="GO" id="GO:0003682">
    <property type="term" value="F:chromatin binding"/>
    <property type="evidence" value="ECO:0007669"/>
    <property type="project" value="TreeGrafter"/>
</dbReference>
<dbReference type="GO" id="GO:0045815">
    <property type="term" value="P:transcription initiation-coupled chromatin remodeling"/>
    <property type="evidence" value="ECO:0007669"/>
    <property type="project" value="TreeGrafter"/>
</dbReference>
<keyword evidence="4" id="KW-0158">Chromosome</keyword>
<keyword evidence="5" id="KW-0547">Nucleotide-binding</keyword>
<feature type="region of interest" description="Disordered" evidence="11">
    <location>
        <begin position="236"/>
        <end position="282"/>
    </location>
</feature>
<dbReference type="GO" id="GO:0005634">
    <property type="term" value="C:nucleus"/>
    <property type="evidence" value="ECO:0007669"/>
    <property type="project" value="UniProtKB-SubCell"/>
</dbReference>
<dbReference type="Pfam" id="PF17862">
    <property type="entry name" value="AAA_lid_3"/>
    <property type="match status" value="1"/>
</dbReference>
<evidence type="ECO:0000256" key="5">
    <source>
        <dbReference type="ARBA" id="ARBA00022741"/>
    </source>
</evidence>
<keyword evidence="8 10" id="KW-0103">Bromodomain</keyword>
<dbReference type="Pfam" id="PF00004">
    <property type="entry name" value="AAA"/>
    <property type="match status" value="2"/>
</dbReference>
<dbReference type="Gene3D" id="1.10.8.60">
    <property type="match status" value="1"/>
</dbReference>
<feature type="compositionally biased region" description="Acidic residues" evidence="11">
    <location>
        <begin position="145"/>
        <end position="155"/>
    </location>
</feature>
<reference evidence="14" key="1">
    <citation type="submission" date="2018-06" db="EMBL/GenBank/DDBJ databases">
        <authorList>
            <person name="Guldener U."/>
        </authorList>
    </citation>
    <scope>NUCLEOTIDE SEQUENCE [LARGE SCALE GENOMIC DNA]</scope>
    <source>
        <strain evidence="14">UTAD17</strain>
    </source>
</reference>
<dbReference type="Proteomes" id="UP000262825">
    <property type="component" value="Unassembled WGS sequence"/>
</dbReference>
<dbReference type="GO" id="GO:0042393">
    <property type="term" value="F:histone binding"/>
    <property type="evidence" value="ECO:0007669"/>
    <property type="project" value="UniProtKB-ARBA"/>
</dbReference>
<comment type="subcellular location">
    <subcellularLocation>
        <location evidence="2">Chromosome</location>
    </subcellularLocation>
    <subcellularLocation>
        <location evidence="1">Nucleus</location>
    </subcellularLocation>
</comment>
<feature type="region of interest" description="Disordered" evidence="11">
    <location>
        <begin position="1098"/>
        <end position="1143"/>
    </location>
</feature>
<feature type="compositionally biased region" description="Basic residues" evidence="11">
    <location>
        <begin position="63"/>
        <end position="72"/>
    </location>
</feature>
<dbReference type="InterPro" id="IPR041569">
    <property type="entry name" value="AAA_lid_3"/>
</dbReference>
<name>A0A376BAX4_9ASCO</name>
<evidence type="ECO:0000256" key="6">
    <source>
        <dbReference type="ARBA" id="ARBA00022801"/>
    </source>
</evidence>
<dbReference type="FunFam" id="3.40.50.300:FF:001218">
    <property type="entry name" value="AAA family ATPase, putative"/>
    <property type="match status" value="1"/>
</dbReference>
<dbReference type="InterPro" id="IPR045199">
    <property type="entry name" value="ATAD2-like"/>
</dbReference>
<evidence type="ECO:0000313" key="13">
    <source>
        <dbReference type="EMBL" id="SSD61777.1"/>
    </source>
</evidence>
<evidence type="ECO:0000256" key="7">
    <source>
        <dbReference type="ARBA" id="ARBA00022840"/>
    </source>
</evidence>
<dbReference type="SMART" id="SM00382">
    <property type="entry name" value="AAA"/>
    <property type="match status" value="1"/>
</dbReference>
<dbReference type="GO" id="GO:0140674">
    <property type="term" value="F:ATP-dependent histone chaperone activity"/>
    <property type="evidence" value="ECO:0007669"/>
    <property type="project" value="UniProtKB-ARBA"/>
</dbReference>
<dbReference type="GO" id="GO:0005524">
    <property type="term" value="F:ATP binding"/>
    <property type="evidence" value="ECO:0007669"/>
    <property type="project" value="UniProtKB-KW"/>
</dbReference>
<evidence type="ECO:0000256" key="11">
    <source>
        <dbReference type="SAM" id="MobiDB-lite"/>
    </source>
</evidence>
<feature type="region of interest" description="Disordered" evidence="11">
    <location>
        <begin position="113"/>
        <end position="197"/>
    </location>
</feature>
<feature type="compositionally biased region" description="Basic and acidic residues" evidence="11">
    <location>
        <begin position="1098"/>
        <end position="1134"/>
    </location>
</feature>
<dbReference type="SUPFAM" id="SSF47370">
    <property type="entry name" value="Bromodomain"/>
    <property type="match status" value="1"/>
</dbReference>
<evidence type="ECO:0000256" key="8">
    <source>
        <dbReference type="ARBA" id="ARBA00023117"/>
    </source>
</evidence>
<feature type="region of interest" description="Disordered" evidence="11">
    <location>
        <begin position="30"/>
        <end position="98"/>
    </location>
</feature>
<evidence type="ECO:0000256" key="9">
    <source>
        <dbReference type="ARBA" id="ARBA00023242"/>
    </source>
</evidence>
<evidence type="ECO:0000259" key="12">
    <source>
        <dbReference type="PROSITE" id="PS50014"/>
    </source>
</evidence>
<evidence type="ECO:0000256" key="4">
    <source>
        <dbReference type="ARBA" id="ARBA00022454"/>
    </source>
</evidence>
<dbReference type="GO" id="GO:0000785">
    <property type="term" value="C:chromatin"/>
    <property type="evidence" value="ECO:0007669"/>
    <property type="project" value="UniProtKB-ARBA"/>
</dbReference>
<evidence type="ECO:0000313" key="14">
    <source>
        <dbReference type="Proteomes" id="UP000262825"/>
    </source>
</evidence>
<keyword evidence="14" id="KW-1185">Reference proteome</keyword>
<dbReference type="InterPro" id="IPR036427">
    <property type="entry name" value="Bromodomain-like_sf"/>
</dbReference>
<dbReference type="InterPro" id="IPR003593">
    <property type="entry name" value="AAA+_ATPase"/>
</dbReference>
<accession>A0A376BAX4</accession>
<dbReference type="InterPro" id="IPR027417">
    <property type="entry name" value="P-loop_NTPase"/>
</dbReference>
<dbReference type="Gene3D" id="3.40.50.300">
    <property type="entry name" value="P-loop containing nucleotide triphosphate hydrolases"/>
    <property type="match status" value="2"/>
</dbReference>
<comment type="similarity">
    <text evidence="3">Belongs to the AAA ATPase family.</text>
</comment>
<dbReference type="SUPFAM" id="SSF52540">
    <property type="entry name" value="P-loop containing nucleoside triphosphate hydrolases"/>
    <property type="match status" value="2"/>
</dbReference>
<dbReference type="CDD" id="cd19517">
    <property type="entry name" value="RecA-like_Yta7-like"/>
    <property type="match status" value="1"/>
</dbReference>
<dbReference type="GO" id="GO:0016887">
    <property type="term" value="F:ATP hydrolysis activity"/>
    <property type="evidence" value="ECO:0007669"/>
    <property type="project" value="InterPro"/>
</dbReference>
<dbReference type="GO" id="GO:0006337">
    <property type="term" value="P:nucleosome disassembly"/>
    <property type="evidence" value="ECO:0007669"/>
    <property type="project" value="TreeGrafter"/>
</dbReference>
<dbReference type="PROSITE" id="PS00674">
    <property type="entry name" value="AAA"/>
    <property type="match status" value="1"/>
</dbReference>
<dbReference type="FunFam" id="3.40.50.300:FF:000061">
    <property type="entry name" value="ATPase family, AAA domain-containing 2"/>
    <property type="match status" value="1"/>
</dbReference>
<feature type="domain" description="Bromo" evidence="12">
    <location>
        <begin position="1008"/>
        <end position="1050"/>
    </location>
</feature>
<keyword evidence="7" id="KW-0067">ATP-binding</keyword>
<dbReference type="VEuPathDB" id="FungiDB:SCODWIG_03538"/>
<keyword evidence="6" id="KW-0378">Hydrolase</keyword>
<dbReference type="PANTHER" id="PTHR23069:SF0">
    <property type="entry name" value="TAT-BINDING HOMOLOG 7"/>
    <property type="match status" value="1"/>
</dbReference>
<dbReference type="InterPro" id="IPR003960">
    <property type="entry name" value="ATPase_AAA_CS"/>
</dbReference>
<feature type="compositionally biased region" description="Polar residues" evidence="11">
    <location>
        <begin position="243"/>
        <end position="263"/>
    </location>
</feature>
<organism evidence="13 14">
    <name type="scientific">Saccharomycodes ludwigii</name>
    <dbReference type="NCBI Taxonomy" id="36035"/>
    <lineage>
        <taxon>Eukaryota</taxon>
        <taxon>Fungi</taxon>
        <taxon>Dikarya</taxon>
        <taxon>Ascomycota</taxon>
        <taxon>Saccharomycotina</taxon>
        <taxon>Saccharomycetes</taxon>
        <taxon>Saccharomycodales</taxon>
        <taxon>Saccharomycodaceae</taxon>
        <taxon>Saccharomycodes</taxon>
    </lineage>
</organism>
<feature type="compositionally biased region" description="Basic residues" evidence="11">
    <location>
        <begin position="120"/>
        <end position="136"/>
    </location>
</feature>
<dbReference type="PANTHER" id="PTHR23069">
    <property type="entry name" value="AAA DOMAIN-CONTAINING"/>
    <property type="match status" value="1"/>
</dbReference>
<feature type="region of interest" description="Disordered" evidence="11">
    <location>
        <begin position="340"/>
        <end position="366"/>
    </location>
</feature>
<dbReference type="PROSITE" id="PS50014">
    <property type="entry name" value="BROMODOMAIN_2"/>
    <property type="match status" value="1"/>
</dbReference>
<gene>
    <name evidence="13" type="ORF">SCODWIG_03538</name>
</gene>
<sequence length="1321" mass="150665">MSVNTQEEIHHTTRRRKVNYAEIEHTYDFMDTDDEENYQPPKIDPNNNNIVTEDNIPIGRNNTGRKRRRQRRKIENGDYDDDESFHEDTIDDHRDDDEEENYTAQEFIHYDDDDDFIVGQRRKGRRKGGRRGRRPGTKKELDFVEKDDDYSDEDFAYNGTSGSKSKKRLQPGTNNDNVSPRKRGKSVRQTGDDEETVDLSLEQELKELKEDAPMDIPQRSLRERKKEVNYAIPPAIDLIPSPEDNSLHASKPQYSQTTSFSNSPRKGPGRRGGGATTSFGPIRRLFPTGGPFGGNDVTSIFGKNTNIYNTNNNNNNNNGTSSNINNTTLLLDSDSSDDEILPFGENSTKKSSTKKRSKSKKPEIADTDPLGVDMNIDFNDVGGLDNYIDQLKEMVALPLLYPELYANFNITPPRGVLFHGPPGTGKTLMARALAASCSKTSGKKITFFMRKGADILSKWVGEAERQLRLLFEEAKNNQPAIIFFDEIDGLAPVRSSKQEQIHASIVSTLLALMDGMDNRGQVIVIGATNRPDAVDPALRRPGRFDREFYFPLPNEDARAKIIEIHTKKWTPLLPKKMILKIAQLTRGYGGADLRALCTEAALNSIQRRYPQIYQSSAKLKLDPSKVSVTAKDFILALEKIVPSSARSANNFISQPLPKNIECLLNLQLESLKWELDRIIPTDSVTKKASKSMIKYYTEYEDDIDGDTDAATLDGGFGKQEFLKEINMARVAKPRFLLSGPRGNGQQYIGSALLNYLEGFNVQTLDLGSIMSEATKTMEACVVQTFNEAKRRQPSVIYIPNFETWIKSVLPTVVYTLSSLLRTLKADDKILLMAICDGDLPVNNAFINEFDFETVFELVKPSEKQRGEYFKELAQLFNTKPSKFELSKKRTKPLEKLTEVEHTEYENDSDYDSDGNPLSARDKLKKELKKYQYDDMKLKNTLKIKLSGLMDLFKNRYKRFRKPIIDDAYLVHLFEPIPETDPAISWQPAYIKNGDKILEVATGRNYYNMDLDIIEERLWNGFYSEPKQFLKDIELIYHDSNTSEDRERIIKASEMFANAQVGIEDISVPEFIRQCKETRKREILRQKLYQEEELEKQKVEKQKLEKEKKNNTEKEEKHALVEEGKQQSEEHHTAEDDPQNTKLVSVGSGSQLQAQLLVKKSSDFISKATSVSYLLNDDDTSKEDLVKEDLVKEDLVKQGKNVEHLEVTNPTKANTTDTSQVTEDKIIPENDNAFKDKKETKNGNNTDVVNTSLDKLKTEDPEPAFIIDELRLNECINKLLLSTDGFTVDQLQKKYANIISECWKYRFNWDRTEALDKFSQII</sequence>
<evidence type="ECO:0000256" key="2">
    <source>
        <dbReference type="ARBA" id="ARBA00004286"/>
    </source>
</evidence>
<evidence type="ECO:0000256" key="1">
    <source>
        <dbReference type="ARBA" id="ARBA00004123"/>
    </source>
</evidence>
<keyword evidence="9" id="KW-0539">Nucleus</keyword>